<dbReference type="PANTHER" id="PTHR10695:SF46">
    <property type="entry name" value="BIFUNCTIONAL COENZYME A SYNTHASE-RELATED"/>
    <property type="match status" value="1"/>
</dbReference>
<dbReference type="InterPro" id="IPR001977">
    <property type="entry name" value="Depp_CoAkinase"/>
</dbReference>
<reference evidence="5" key="2">
    <citation type="submission" date="2021-04" db="EMBL/GenBank/DDBJ databases">
        <authorList>
            <person name="Gilroy R."/>
        </authorList>
    </citation>
    <scope>NUCLEOTIDE SEQUENCE</scope>
    <source>
        <strain evidence="5">B5_2728</strain>
    </source>
</reference>
<evidence type="ECO:0000313" key="6">
    <source>
        <dbReference type="Proteomes" id="UP000713596"/>
    </source>
</evidence>
<comment type="function">
    <text evidence="3">Catalyzes the phosphorylation of the 3'-hydroxyl group of dephosphocoenzyme A to form coenzyme A.</text>
</comment>
<dbReference type="SUPFAM" id="SSF52540">
    <property type="entry name" value="P-loop containing nucleoside triphosphate hydrolases"/>
    <property type="match status" value="1"/>
</dbReference>
<comment type="similarity">
    <text evidence="3">Belongs to the CoaE family.</text>
</comment>
<keyword evidence="1 3" id="KW-0547">Nucleotide-binding</keyword>
<evidence type="ECO:0000256" key="2">
    <source>
        <dbReference type="ARBA" id="ARBA00022840"/>
    </source>
</evidence>
<dbReference type="PROSITE" id="PS51219">
    <property type="entry name" value="DPCK"/>
    <property type="match status" value="1"/>
</dbReference>
<dbReference type="PANTHER" id="PTHR10695">
    <property type="entry name" value="DEPHOSPHO-COA KINASE-RELATED"/>
    <property type="match status" value="1"/>
</dbReference>
<dbReference type="EMBL" id="JAHLFP010000066">
    <property type="protein sequence ID" value="MBU3806701.1"/>
    <property type="molecule type" value="Genomic_DNA"/>
</dbReference>
<comment type="subcellular location">
    <subcellularLocation>
        <location evidence="3">Cytoplasm</location>
    </subcellularLocation>
</comment>
<dbReference type="CDD" id="cd02022">
    <property type="entry name" value="DPCK"/>
    <property type="match status" value="1"/>
</dbReference>
<name>A0A948T3R7_9FIRM</name>
<evidence type="ECO:0000313" key="5">
    <source>
        <dbReference type="EMBL" id="MBU3806701.1"/>
    </source>
</evidence>
<dbReference type="Pfam" id="PF01121">
    <property type="entry name" value="CoaE"/>
    <property type="match status" value="1"/>
</dbReference>
<keyword evidence="3" id="KW-0963">Cytoplasm</keyword>
<keyword evidence="3" id="KW-0173">Coenzyme A biosynthesis</keyword>
<dbReference type="GO" id="GO:0005737">
    <property type="term" value="C:cytoplasm"/>
    <property type="evidence" value="ECO:0007669"/>
    <property type="project" value="UniProtKB-SubCell"/>
</dbReference>
<dbReference type="NCBIfam" id="TIGR00152">
    <property type="entry name" value="dephospho-CoA kinase"/>
    <property type="match status" value="1"/>
</dbReference>
<organism evidence="5 6">
    <name type="scientific">Candidatus Allofournierella pullistercoris</name>
    <dbReference type="NCBI Taxonomy" id="2838597"/>
    <lineage>
        <taxon>Bacteria</taxon>
        <taxon>Bacillati</taxon>
        <taxon>Bacillota</taxon>
        <taxon>Clostridia</taxon>
        <taxon>Eubacteriales</taxon>
        <taxon>Oscillospiraceae</taxon>
        <taxon>Allofournierella</taxon>
    </lineage>
</organism>
<keyword evidence="3 5" id="KW-0808">Transferase</keyword>
<sequence length="199" mass="21487">MKIIGITGRSGCGKSTVSAHYRKLGYLVADADLVAREIMEPPSPCLKALAEEFGADVVQNGVLNRPLLAERAFARKDGSQRLVEITHPEIIRRLLAQAEDAQRQGHSLFFVDGAVIVGAPFQAYCDGIVVVTAPHEACVQRICNRDGLTVQQAERRLASQLSEEQLLAASMAQIVNDGSLEQLIGQVDEVLEQLKGGLA</sequence>
<gene>
    <name evidence="3 5" type="primary">coaE</name>
    <name evidence="5" type="ORF">H9882_07420</name>
</gene>
<protein>
    <recommendedName>
        <fullName evidence="3 4">Dephospho-CoA kinase</fullName>
        <ecNumber evidence="3 4">2.7.1.24</ecNumber>
    </recommendedName>
    <alternativeName>
        <fullName evidence="3">Dephosphocoenzyme A kinase</fullName>
    </alternativeName>
</protein>
<dbReference type="GO" id="GO:0005524">
    <property type="term" value="F:ATP binding"/>
    <property type="evidence" value="ECO:0007669"/>
    <property type="project" value="UniProtKB-UniRule"/>
</dbReference>
<dbReference type="InterPro" id="IPR027417">
    <property type="entry name" value="P-loop_NTPase"/>
</dbReference>
<dbReference type="Gene3D" id="3.40.50.300">
    <property type="entry name" value="P-loop containing nucleotide triphosphate hydrolases"/>
    <property type="match status" value="1"/>
</dbReference>
<dbReference type="EC" id="2.7.1.24" evidence="3 4"/>
<keyword evidence="2 3" id="KW-0067">ATP-binding</keyword>
<keyword evidence="3 5" id="KW-0418">Kinase</keyword>
<accession>A0A948T3R7</accession>
<dbReference type="HAMAP" id="MF_00376">
    <property type="entry name" value="Dephospho_CoA_kinase"/>
    <property type="match status" value="1"/>
</dbReference>
<proteinExistence type="inferred from homology"/>
<dbReference type="AlphaFoldDB" id="A0A948T3R7"/>
<dbReference type="GO" id="GO:0015937">
    <property type="term" value="P:coenzyme A biosynthetic process"/>
    <property type="evidence" value="ECO:0007669"/>
    <property type="project" value="UniProtKB-UniRule"/>
</dbReference>
<feature type="binding site" evidence="3">
    <location>
        <begin position="11"/>
        <end position="16"/>
    </location>
    <ligand>
        <name>ATP</name>
        <dbReference type="ChEBI" id="CHEBI:30616"/>
    </ligand>
</feature>
<comment type="pathway">
    <text evidence="3">Cofactor biosynthesis; coenzyme A biosynthesis; CoA from (R)-pantothenate: step 5/5.</text>
</comment>
<reference evidence="5" key="1">
    <citation type="journal article" date="2021" name="PeerJ">
        <title>Extensive microbial diversity within the chicken gut microbiome revealed by metagenomics and culture.</title>
        <authorList>
            <person name="Gilroy R."/>
            <person name="Ravi A."/>
            <person name="Getino M."/>
            <person name="Pursley I."/>
            <person name="Horton D.L."/>
            <person name="Alikhan N.F."/>
            <person name="Baker D."/>
            <person name="Gharbi K."/>
            <person name="Hall N."/>
            <person name="Watson M."/>
            <person name="Adriaenssens E.M."/>
            <person name="Foster-Nyarko E."/>
            <person name="Jarju S."/>
            <person name="Secka A."/>
            <person name="Antonio M."/>
            <person name="Oren A."/>
            <person name="Chaudhuri R.R."/>
            <person name="La Ragione R."/>
            <person name="Hildebrand F."/>
            <person name="Pallen M.J."/>
        </authorList>
    </citation>
    <scope>NUCLEOTIDE SEQUENCE</scope>
    <source>
        <strain evidence="5">B5_2728</strain>
    </source>
</reference>
<evidence type="ECO:0000256" key="1">
    <source>
        <dbReference type="ARBA" id="ARBA00022741"/>
    </source>
</evidence>
<comment type="catalytic activity">
    <reaction evidence="3">
        <text>3'-dephospho-CoA + ATP = ADP + CoA + H(+)</text>
        <dbReference type="Rhea" id="RHEA:18245"/>
        <dbReference type="ChEBI" id="CHEBI:15378"/>
        <dbReference type="ChEBI" id="CHEBI:30616"/>
        <dbReference type="ChEBI" id="CHEBI:57287"/>
        <dbReference type="ChEBI" id="CHEBI:57328"/>
        <dbReference type="ChEBI" id="CHEBI:456216"/>
        <dbReference type="EC" id="2.7.1.24"/>
    </reaction>
</comment>
<evidence type="ECO:0000256" key="3">
    <source>
        <dbReference type="HAMAP-Rule" id="MF_00376"/>
    </source>
</evidence>
<dbReference type="Proteomes" id="UP000713596">
    <property type="component" value="Unassembled WGS sequence"/>
</dbReference>
<evidence type="ECO:0000256" key="4">
    <source>
        <dbReference type="NCBIfam" id="TIGR00152"/>
    </source>
</evidence>
<dbReference type="GO" id="GO:0004140">
    <property type="term" value="F:dephospho-CoA kinase activity"/>
    <property type="evidence" value="ECO:0007669"/>
    <property type="project" value="UniProtKB-UniRule"/>
</dbReference>
<comment type="caution">
    <text evidence="5">The sequence shown here is derived from an EMBL/GenBank/DDBJ whole genome shotgun (WGS) entry which is preliminary data.</text>
</comment>